<feature type="transmembrane region" description="Helical" evidence="6">
    <location>
        <begin position="73"/>
        <end position="96"/>
    </location>
</feature>
<evidence type="ECO:0000256" key="3">
    <source>
        <dbReference type="ARBA" id="ARBA00022692"/>
    </source>
</evidence>
<evidence type="ECO:0000313" key="8">
    <source>
        <dbReference type="Proteomes" id="UP001152607"/>
    </source>
</evidence>
<dbReference type="AlphaFoldDB" id="A0A9W4UK05"/>
<feature type="transmembrane region" description="Helical" evidence="6">
    <location>
        <begin position="332"/>
        <end position="360"/>
    </location>
</feature>
<keyword evidence="2" id="KW-0813">Transport</keyword>
<feature type="transmembrane region" description="Helical" evidence="6">
    <location>
        <begin position="194"/>
        <end position="216"/>
    </location>
</feature>
<dbReference type="GO" id="GO:0016020">
    <property type="term" value="C:membrane"/>
    <property type="evidence" value="ECO:0007669"/>
    <property type="project" value="UniProtKB-SubCell"/>
</dbReference>
<proteinExistence type="predicted"/>
<feature type="transmembrane region" description="Helical" evidence="6">
    <location>
        <begin position="480"/>
        <end position="498"/>
    </location>
</feature>
<feature type="transmembrane region" description="Helical" evidence="6">
    <location>
        <begin position="243"/>
        <end position="262"/>
    </location>
</feature>
<protein>
    <recommendedName>
        <fullName evidence="9">Amino acid transporter</fullName>
    </recommendedName>
</protein>
<evidence type="ECO:0000256" key="5">
    <source>
        <dbReference type="ARBA" id="ARBA00023136"/>
    </source>
</evidence>
<feature type="transmembrane region" description="Helical" evidence="6">
    <location>
        <begin position="131"/>
        <end position="156"/>
    </location>
</feature>
<evidence type="ECO:0000256" key="1">
    <source>
        <dbReference type="ARBA" id="ARBA00004141"/>
    </source>
</evidence>
<keyword evidence="5 6" id="KW-0472">Membrane</keyword>
<feature type="transmembrane region" description="Helical" evidence="6">
    <location>
        <begin position="168"/>
        <end position="187"/>
    </location>
</feature>
<accession>A0A9W4UK05</accession>
<evidence type="ECO:0008006" key="9">
    <source>
        <dbReference type="Google" id="ProtNLM"/>
    </source>
</evidence>
<reference evidence="7" key="1">
    <citation type="submission" date="2023-01" db="EMBL/GenBank/DDBJ databases">
        <authorList>
            <person name="Van Ghelder C."/>
            <person name="Rancurel C."/>
        </authorList>
    </citation>
    <scope>NUCLEOTIDE SEQUENCE</scope>
    <source>
        <strain evidence="7">CNCM I-4278</strain>
    </source>
</reference>
<dbReference type="PANTHER" id="PTHR45649">
    <property type="entry name" value="AMINO-ACID PERMEASE BAT1"/>
    <property type="match status" value="1"/>
</dbReference>
<keyword evidence="4 6" id="KW-1133">Transmembrane helix</keyword>
<evidence type="ECO:0000256" key="6">
    <source>
        <dbReference type="SAM" id="Phobius"/>
    </source>
</evidence>
<name>A0A9W4UK05_9PLEO</name>
<dbReference type="Gene3D" id="1.20.1740.10">
    <property type="entry name" value="Amino acid/polyamine transporter I"/>
    <property type="match status" value="1"/>
</dbReference>
<dbReference type="GO" id="GO:0022857">
    <property type="term" value="F:transmembrane transporter activity"/>
    <property type="evidence" value="ECO:0007669"/>
    <property type="project" value="InterPro"/>
</dbReference>
<organism evidence="7 8">
    <name type="scientific">Periconia digitata</name>
    <dbReference type="NCBI Taxonomy" id="1303443"/>
    <lineage>
        <taxon>Eukaryota</taxon>
        <taxon>Fungi</taxon>
        <taxon>Dikarya</taxon>
        <taxon>Ascomycota</taxon>
        <taxon>Pezizomycotina</taxon>
        <taxon>Dothideomycetes</taxon>
        <taxon>Pleosporomycetidae</taxon>
        <taxon>Pleosporales</taxon>
        <taxon>Massarineae</taxon>
        <taxon>Periconiaceae</taxon>
        <taxon>Periconia</taxon>
    </lineage>
</organism>
<dbReference type="PANTHER" id="PTHR45649:SF28">
    <property type="entry name" value="TRANSPORTER, PUTATIVE (EUROFUNG)-RELATED"/>
    <property type="match status" value="1"/>
</dbReference>
<dbReference type="InterPro" id="IPR002293">
    <property type="entry name" value="AA/rel_permease1"/>
</dbReference>
<feature type="transmembrane region" description="Helical" evidence="6">
    <location>
        <begin position="405"/>
        <end position="429"/>
    </location>
</feature>
<keyword evidence="8" id="KW-1185">Reference proteome</keyword>
<evidence type="ECO:0000313" key="7">
    <source>
        <dbReference type="EMBL" id="CAI6336092.1"/>
    </source>
</evidence>
<gene>
    <name evidence="7" type="ORF">PDIGIT_LOCUS9182</name>
</gene>
<keyword evidence="3 6" id="KW-0812">Transmembrane</keyword>
<feature type="transmembrane region" description="Helical" evidence="6">
    <location>
        <begin position="282"/>
        <end position="303"/>
    </location>
</feature>
<comment type="subcellular location">
    <subcellularLocation>
        <location evidence="1">Membrane</location>
        <topology evidence="1">Multi-pass membrane protein</topology>
    </subcellularLocation>
</comment>
<dbReference type="Proteomes" id="UP001152607">
    <property type="component" value="Unassembled WGS sequence"/>
</dbReference>
<feature type="transmembrane region" description="Helical" evidence="6">
    <location>
        <begin position="441"/>
        <end position="460"/>
    </location>
</feature>
<comment type="caution">
    <text evidence="7">The sequence shown here is derived from an EMBL/GenBank/DDBJ whole genome shotgun (WGS) entry which is preliminary data.</text>
</comment>
<dbReference type="EMBL" id="CAOQHR010000006">
    <property type="protein sequence ID" value="CAI6336092.1"/>
    <property type="molecule type" value="Genomic_DNA"/>
</dbReference>
<dbReference type="Pfam" id="PF13520">
    <property type="entry name" value="AA_permease_2"/>
    <property type="match status" value="1"/>
</dbReference>
<evidence type="ECO:0000256" key="4">
    <source>
        <dbReference type="ARBA" id="ARBA00022989"/>
    </source>
</evidence>
<feature type="transmembrane region" description="Helical" evidence="6">
    <location>
        <begin position="44"/>
        <end position="61"/>
    </location>
</feature>
<dbReference type="PIRSF" id="PIRSF006060">
    <property type="entry name" value="AA_transporter"/>
    <property type="match status" value="1"/>
</dbReference>
<feature type="transmembrane region" description="Helical" evidence="6">
    <location>
        <begin position="381"/>
        <end position="399"/>
    </location>
</feature>
<dbReference type="OrthoDB" id="3900342at2759"/>
<evidence type="ECO:0000256" key="2">
    <source>
        <dbReference type="ARBA" id="ARBA00022448"/>
    </source>
</evidence>
<sequence length="516" mass="55823">MSEAPSSTKKELGNPLMTVPTYQEGVAAEVQIGYDAQLRPNRSLLAVVGMALAIAAIPYGMGGPLMSAIYGGGQLSLFLGLIVVLILDGCVAISLAELSSRFPSSSGLYYWTHQLVESDTWKNFLSFTTGWCWFIGNWTIALSVNFGFASLIAGTIAIYHPEWEAEDWQLLLVFFALCITVFLICSFGDSLLPFVDMFAAVWNVITIIAIIIALAATAKEGRHSAGVALGNYEYSLSGWEKGFTFFIGLLPPSYSFSAIGLITSMTEECFDPTLEMPRALSLTIPFGGIAALAFVLPLCFTLPPLEDILEAPYGQALPFILHRVMGTQVGSLIIMIMVLIVTLFCSVSITTAASRCTWAFSRDKALPFSRFWEKTPFQQPLYSLVLVTVVEMLLGIIVLGSSSAFTAFVSVGVIALSLAYLIPIAISLFGKRKMVSQAKWTVGKVLGFGANSVAVVWITFKLVLFSMPQTIPVDEISMNYASVVLVGLLTLAVGFYVFSGRKSYKGPPAEVVTVAM</sequence>